<reference evidence="1" key="2">
    <citation type="submission" date="2025-09" db="UniProtKB">
        <authorList>
            <consortium name="EnsemblPlants"/>
        </authorList>
    </citation>
    <scope>IDENTIFICATION</scope>
</reference>
<sequence>MGSFEERVMKEFEALQAIQEKMEGIETIRTCLDDLDAKFMEQVERLDQVQTKVDLSVSSIGEIHHENVHVARVLKESPQQRNSGIERLAAEGLFAPSLGSVNRPPPPPPPPDQQFGHRSDRPQVLYTNAQHDEGSSSSRRPWMPRMEFPRFSGVGVRIWLDNCAVYFLMYNILANFKVMSASLHLSYNTAHWYQSVKFTDVCSNWESFSAAILTEFEVNEHRNCMRELMVLKQTGTVQEYRSAFNQLVYQVRLYEGMVSETLLVTRFILGLKDETRAAVEIQLPETVHSATQYALVQESLLARGKEQPHKYHKIVLPRDTRGITNKGETAGKNSFNAGDVWKARQHPPLHRWNLSPYPFPN</sequence>
<keyword evidence="2" id="KW-1185">Reference proteome</keyword>
<accession>A0ACD5T886</accession>
<dbReference type="Proteomes" id="UP001732700">
    <property type="component" value="Chromosome 1A"/>
</dbReference>
<evidence type="ECO:0000313" key="2">
    <source>
        <dbReference type="Proteomes" id="UP001732700"/>
    </source>
</evidence>
<protein>
    <submittedName>
        <fullName evidence="1">Uncharacterized protein</fullName>
    </submittedName>
</protein>
<reference evidence="1" key="1">
    <citation type="submission" date="2021-05" db="EMBL/GenBank/DDBJ databases">
        <authorList>
            <person name="Scholz U."/>
            <person name="Mascher M."/>
            <person name="Fiebig A."/>
        </authorList>
    </citation>
    <scope>NUCLEOTIDE SEQUENCE [LARGE SCALE GENOMIC DNA]</scope>
</reference>
<name>A0ACD5T886_AVESA</name>
<proteinExistence type="predicted"/>
<organism evidence="1 2">
    <name type="scientific">Avena sativa</name>
    <name type="common">Oat</name>
    <dbReference type="NCBI Taxonomy" id="4498"/>
    <lineage>
        <taxon>Eukaryota</taxon>
        <taxon>Viridiplantae</taxon>
        <taxon>Streptophyta</taxon>
        <taxon>Embryophyta</taxon>
        <taxon>Tracheophyta</taxon>
        <taxon>Spermatophyta</taxon>
        <taxon>Magnoliopsida</taxon>
        <taxon>Liliopsida</taxon>
        <taxon>Poales</taxon>
        <taxon>Poaceae</taxon>
        <taxon>BOP clade</taxon>
        <taxon>Pooideae</taxon>
        <taxon>Poodae</taxon>
        <taxon>Poeae</taxon>
        <taxon>Poeae Chloroplast Group 1 (Aveneae type)</taxon>
        <taxon>Aveninae</taxon>
        <taxon>Avena</taxon>
    </lineage>
</organism>
<dbReference type="EnsemblPlants" id="AVESA.00010b.r2.1AG0008710.1">
    <property type="protein sequence ID" value="AVESA.00010b.r2.1AG0008710.1.CDS.1"/>
    <property type="gene ID" value="AVESA.00010b.r2.1AG0008710"/>
</dbReference>
<evidence type="ECO:0000313" key="1">
    <source>
        <dbReference type="EnsemblPlants" id="AVESA.00010b.r2.1AG0008710.1.CDS.1"/>
    </source>
</evidence>